<dbReference type="InterPro" id="IPR000182">
    <property type="entry name" value="GNAT_dom"/>
</dbReference>
<dbReference type="RefSeq" id="WP_246440001.1">
    <property type="nucleotide sequence ID" value="NZ_JACHJN010000002.1"/>
</dbReference>
<dbReference type="InterPro" id="IPR016181">
    <property type="entry name" value="Acyl_CoA_acyltransferase"/>
</dbReference>
<keyword evidence="1 4" id="KW-0808">Transferase</keyword>
<dbReference type="AlphaFoldDB" id="A0A841CGH1"/>
<name>A0A841CGH1_9PSEU</name>
<comment type="caution">
    <text evidence="4">The sequence shown here is derived from an EMBL/GenBank/DDBJ whole genome shotgun (WGS) entry which is preliminary data.</text>
</comment>
<evidence type="ECO:0000313" key="4">
    <source>
        <dbReference type="EMBL" id="MBB5954806.1"/>
    </source>
</evidence>
<dbReference type="Gene3D" id="3.40.630.30">
    <property type="match status" value="1"/>
</dbReference>
<organism evidence="4 5">
    <name type="scientific">Saccharothrix tamanrassetensis</name>
    <dbReference type="NCBI Taxonomy" id="1051531"/>
    <lineage>
        <taxon>Bacteria</taxon>
        <taxon>Bacillati</taxon>
        <taxon>Actinomycetota</taxon>
        <taxon>Actinomycetes</taxon>
        <taxon>Pseudonocardiales</taxon>
        <taxon>Pseudonocardiaceae</taxon>
        <taxon>Saccharothrix</taxon>
    </lineage>
</organism>
<dbReference type="Pfam" id="PF00583">
    <property type="entry name" value="Acetyltransf_1"/>
    <property type="match status" value="1"/>
</dbReference>
<evidence type="ECO:0000259" key="3">
    <source>
        <dbReference type="PROSITE" id="PS51186"/>
    </source>
</evidence>
<dbReference type="PANTHER" id="PTHR43877:SF1">
    <property type="entry name" value="ACETYLTRANSFERASE"/>
    <property type="match status" value="1"/>
</dbReference>
<evidence type="ECO:0000256" key="1">
    <source>
        <dbReference type="ARBA" id="ARBA00022679"/>
    </source>
</evidence>
<dbReference type="Proteomes" id="UP000547510">
    <property type="component" value="Unassembled WGS sequence"/>
</dbReference>
<reference evidence="4 5" key="1">
    <citation type="submission" date="2020-08" db="EMBL/GenBank/DDBJ databases">
        <title>Genomic Encyclopedia of Type Strains, Phase III (KMG-III): the genomes of soil and plant-associated and newly described type strains.</title>
        <authorList>
            <person name="Whitman W."/>
        </authorList>
    </citation>
    <scope>NUCLEOTIDE SEQUENCE [LARGE SCALE GENOMIC DNA]</scope>
    <source>
        <strain evidence="4 5">CECT 8640</strain>
    </source>
</reference>
<keyword evidence="5" id="KW-1185">Reference proteome</keyword>
<feature type="domain" description="N-acetyltransferase" evidence="3">
    <location>
        <begin position="106"/>
        <end position="265"/>
    </location>
</feature>
<sequence length="265" mass="28752">MDPLLPALHPVSDPYSFAELSPDEMDATWGALRTHALAWHPAADLDDQLRRWEPTGTGDPDTAALVTVPSRAVEAAEVLVRHGFAPLLVIAARPALRPGGRPSSDVRIRPVTADDVDVAVSINVETVRYDSRFGMVNERPSTAARLHEHISARLARDEPGLLLAERDGEPVGLLYYDLPPHSDWIAGRTGASPAAYVGQLGVREAARGGGIGSALVAHAHRRLDEAGVAVTLLHHALPNPRSTPFWYSHGYRPLWTTWQRRPASA</sequence>
<evidence type="ECO:0000313" key="5">
    <source>
        <dbReference type="Proteomes" id="UP000547510"/>
    </source>
</evidence>
<dbReference type="EMBL" id="JACHJN010000002">
    <property type="protein sequence ID" value="MBB5954806.1"/>
    <property type="molecule type" value="Genomic_DNA"/>
</dbReference>
<accession>A0A841CGH1</accession>
<dbReference type="InterPro" id="IPR050832">
    <property type="entry name" value="Bact_Acetyltransf"/>
</dbReference>
<dbReference type="PROSITE" id="PS51186">
    <property type="entry name" value="GNAT"/>
    <property type="match status" value="1"/>
</dbReference>
<protein>
    <submittedName>
        <fullName evidence="4">GNAT superfamily N-acetyltransferase</fullName>
    </submittedName>
</protein>
<evidence type="ECO:0000256" key="2">
    <source>
        <dbReference type="ARBA" id="ARBA00023315"/>
    </source>
</evidence>
<proteinExistence type="predicted"/>
<dbReference type="CDD" id="cd04301">
    <property type="entry name" value="NAT_SF"/>
    <property type="match status" value="1"/>
</dbReference>
<keyword evidence="2" id="KW-0012">Acyltransferase</keyword>
<gene>
    <name evidence="4" type="ORF">FHS29_001376</name>
</gene>
<dbReference type="SUPFAM" id="SSF55729">
    <property type="entry name" value="Acyl-CoA N-acyltransferases (Nat)"/>
    <property type="match status" value="1"/>
</dbReference>
<dbReference type="PANTHER" id="PTHR43877">
    <property type="entry name" value="AMINOALKYLPHOSPHONATE N-ACETYLTRANSFERASE-RELATED-RELATED"/>
    <property type="match status" value="1"/>
</dbReference>
<dbReference type="GO" id="GO:0016747">
    <property type="term" value="F:acyltransferase activity, transferring groups other than amino-acyl groups"/>
    <property type="evidence" value="ECO:0007669"/>
    <property type="project" value="InterPro"/>
</dbReference>